<proteinExistence type="predicted"/>
<name>A0A2P2PGA8_RHIMU</name>
<evidence type="ECO:0000313" key="1">
    <source>
        <dbReference type="EMBL" id="MBX53766.1"/>
    </source>
</evidence>
<sequence length="23" mass="2668">MCMNIRNTCNNKVNDTKDSNVPR</sequence>
<dbReference type="EMBL" id="GGEC01073282">
    <property type="protein sequence ID" value="MBX53766.1"/>
    <property type="molecule type" value="Transcribed_RNA"/>
</dbReference>
<dbReference type="AlphaFoldDB" id="A0A2P2PGA8"/>
<organism evidence="1">
    <name type="scientific">Rhizophora mucronata</name>
    <name type="common">Asiatic mangrove</name>
    <dbReference type="NCBI Taxonomy" id="61149"/>
    <lineage>
        <taxon>Eukaryota</taxon>
        <taxon>Viridiplantae</taxon>
        <taxon>Streptophyta</taxon>
        <taxon>Embryophyta</taxon>
        <taxon>Tracheophyta</taxon>
        <taxon>Spermatophyta</taxon>
        <taxon>Magnoliopsida</taxon>
        <taxon>eudicotyledons</taxon>
        <taxon>Gunneridae</taxon>
        <taxon>Pentapetalae</taxon>
        <taxon>rosids</taxon>
        <taxon>fabids</taxon>
        <taxon>Malpighiales</taxon>
        <taxon>Rhizophoraceae</taxon>
        <taxon>Rhizophora</taxon>
    </lineage>
</organism>
<accession>A0A2P2PGA8</accession>
<protein>
    <submittedName>
        <fullName evidence="1">Uncharacterized protein</fullName>
    </submittedName>
</protein>
<reference evidence="1" key="1">
    <citation type="submission" date="2018-02" db="EMBL/GenBank/DDBJ databases">
        <title>Rhizophora mucronata_Transcriptome.</title>
        <authorList>
            <person name="Meera S.P."/>
            <person name="Sreeshan A."/>
            <person name="Augustine A."/>
        </authorList>
    </citation>
    <scope>NUCLEOTIDE SEQUENCE</scope>
    <source>
        <tissue evidence="1">Leaf</tissue>
    </source>
</reference>